<dbReference type="AlphaFoldDB" id="A0A0D2M9R1"/>
<protein>
    <submittedName>
        <fullName evidence="1">Uncharacterized protein</fullName>
    </submittedName>
</protein>
<evidence type="ECO:0000313" key="1">
    <source>
        <dbReference type="EMBL" id="KJA20068.1"/>
    </source>
</evidence>
<reference evidence="2" key="1">
    <citation type="submission" date="2014-04" db="EMBL/GenBank/DDBJ databases">
        <title>Evolutionary Origins and Diversification of the Mycorrhizal Mutualists.</title>
        <authorList>
            <consortium name="DOE Joint Genome Institute"/>
            <consortium name="Mycorrhizal Genomics Consortium"/>
            <person name="Kohler A."/>
            <person name="Kuo A."/>
            <person name="Nagy L.G."/>
            <person name="Floudas D."/>
            <person name="Copeland A."/>
            <person name="Barry K.W."/>
            <person name="Cichocki N."/>
            <person name="Veneault-Fourrey C."/>
            <person name="LaButti K."/>
            <person name="Lindquist E.A."/>
            <person name="Lipzen A."/>
            <person name="Lundell T."/>
            <person name="Morin E."/>
            <person name="Murat C."/>
            <person name="Riley R."/>
            <person name="Ohm R."/>
            <person name="Sun H."/>
            <person name="Tunlid A."/>
            <person name="Henrissat B."/>
            <person name="Grigoriev I.V."/>
            <person name="Hibbett D.S."/>
            <person name="Martin F."/>
        </authorList>
    </citation>
    <scope>NUCLEOTIDE SEQUENCE [LARGE SCALE GENOMIC DNA]</scope>
    <source>
        <strain evidence="2">FD-334 SS-4</strain>
    </source>
</reference>
<keyword evidence="2" id="KW-1185">Reference proteome</keyword>
<evidence type="ECO:0000313" key="2">
    <source>
        <dbReference type="Proteomes" id="UP000054270"/>
    </source>
</evidence>
<gene>
    <name evidence="1" type="ORF">HYPSUDRAFT_838186</name>
</gene>
<organism evidence="1 2">
    <name type="scientific">Hypholoma sublateritium (strain FD-334 SS-4)</name>
    <dbReference type="NCBI Taxonomy" id="945553"/>
    <lineage>
        <taxon>Eukaryota</taxon>
        <taxon>Fungi</taxon>
        <taxon>Dikarya</taxon>
        <taxon>Basidiomycota</taxon>
        <taxon>Agaricomycotina</taxon>
        <taxon>Agaricomycetes</taxon>
        <taxon>Agaricomycetidae</taxon>
        <taxon>Agaricales</taxon>
        <taxon>Agaricineae</taxon>
        <taxon>Strophariaceae</taxon>
        <taxon>Hypholoma</taxon>
    </lineage>
</organism>
<accession>A0A0D2M9R1</accession>
<name>A0A0D2M9R1_HYPSF</name>
<proteinExistence type="predicted"/>
<dbReference type="EMBL" id="KN817571">
    <property type="protein sequence ID" value="KJA20068.1"/>
    <property type="molecule type" value="Genomic_DNA"/>
</dbReference>
<dbReference type="Proteomes" id="UP000054270">
    <property type="component" value="Unassembled WGS sequence"/>
</dbReference>
<sequence>MSALRSMHWHLLPHPLIQAHYARCMMPVRMPVRLRCFAQYTAVPARPNGCACYLERVRVHTGEFWPAPADWPSHEGSDPREWRGRCASLIWRGYFCQGYGRPQRAGGPPHSAVVSHDMCCSKSFFCRRLECLGVRALWTHDRLSSTTQRWSLPPNGARGALLVRLSFRQLADGYSRFSGHLAYIKIGAQK</sequence>